<protein>
    <submittedName>
        <fullName evidence="2">Nucleocapsid protein</fullName>
    </submittedName>
</protein>
<sequence>MDHDNEKPISYTSIAEVPDNVAIGSTIYIQGEPIIYFGKSAATGITRKGGAQKDWTKDMIRGVRVFLPQTDANLLNLIAGETEAPELEKYTIQDPEKKGILKKFESKWEFANWANLLVDLQSNTGNIPKGRFPYYSALFSITAIKGAPVLAPAMKDLGDPVYVKAPDDLHPPTGDIEWHGDKISVDEAAYIGYGAWLIMPRFTIKAESKKDEIAASSKAFDTLRRLLPEITKPQVLVSVVTQLRLAYHGTLVPGSAYLAAEVAMRRAMNIEYDLKADRTECKAGEHFPGCQLRVLQDIPQYDSGFWGFGQVGLEMAGYSALNMLHAGLDIYGKTIADLRMLINWRCYDNYIADEIKEGPLLADDPWRAASYLLAPNIRTPLSMGKHSIVAYLGLSIQSAAANISTGAPSPPEGVKMNELIRKTVYDHAVAIVSEWDNDRLQPSTVTTVMIGGQVIPFKGVDPKRVNDLSRMFTQRQTPLYEVPPHNQRRERSPSVSSVHTSSRRDDEGSWEGGNEEELLRKLHERRGQYEEDTNLGGFYSAT</sequence>
<dbReference type="EMBL" id="KF823814">
    <property type="protein sequence ID" value="AIB06805.1"/>
    <property type="molecule type" value="Viral_cRNA"/>
</dbReference>
<dbReference type="GeneID" id="26631411"/>
<feature type="region of interest" description="Disordered" evidence="1">
    <location>
        <begin position="474"/>
        <end position="542"/>
    </location>
</feature>
<evidence type="ECO:0000313" key="2">
    <source>
        <dbReference type="EMBL" id="AIB06805.1"/>
    </source>
</evidence>
<organism evidence="2 3">
    <name type="scientific">Fox fecal rhabdovirus</name>
    <dbReference type="NCBI Taxonomy" id="1504569"/>
    <lineage>
        <taxon>Viruses</taxon>
        <taxon>Riboviria</taxon>
        <taxon>Orthornavirae</taxon>
        <taxon>Negarnaviricota</taxon>
        <taxon>Haploviricotina</taxon>
        <taxon>Monjiviricetes</taxon>
        <taxon>Mononegavirales</taxon>
        <taxon>Rhabdoviridae</taxon>
        <taxon>Rhabdoviridae incertae sedis</taxon>
        <taxon>Alphaplatrhavirus</taxon>
        <taxon>Alphaplatrhavirus vulpes</taxon>
    </lineage>
</organism>
<dbReference type="Proteomes" id="UP000113864">
    <property type="component" value="Segment"/>
</dbReference>
<dbReference type="RefSeq" id="YP_009204553.1">
    <property type="nucleotide sequence ID" value="NC_028867.1"/>
</dbReference>
<name>A0A060D117_9RHAB</name>
<dbReference type="KEGG" id="vg:26631411"/>
<evidence type="ECO:0000313" key="3">
    <source>
        <dbReference type="Proteomes" id="UP000113864"/>
    </source>
</evidence>
<keyword evidence="2" id="KW-0946">Virion</keyword>
<proteinExistence type="predicted"/>
<accession>A0A060D117</accession>
<feature type="compositionally biased region" description="Basic and acidic residues" evidence="1">
    <location>
        <begin position="517"/>
        <end position="529"/>
    </location>
</feature>
<reference evidence="2 3" key="1">
    <citation type="journal article" date="2014" name="Virol. J.">
        <title>Viral metagenomic analysis of feces of wild small carnivores.</title>
        <authorList>
            <person name="Bodewes R."/>
            <person name="Ruiz-Gonzalez A."/>
            <person name="Schapendonk C.M."/>
            <person name="van den Brand J.M."/>
            <person name="Osterhaus A.D."/>
            <person name="Smits S.L."/>
        </authorList>
    </citation>
    <scope>NUCLEOTIDE SEQUENCE [LARGE SCALE GENOMIC DNA]</scope>
    <source>
        <strain evidence="2">S40</strain>
    </source>
</reference>
<evidence type="ECO:0000256" key="1">
    <source>
        <dbReference type="SAM" id="MobiDB-lite"/>
    </source>
</evidence>
<keyword evidence="3" id="KW-1185">Reference proteome</keyword>
<keyword evidence="2" id="KW-0543">Viral nucleoprotein</keyword>
<dbReference type="GO" id="GO:0019013">
    <property type="term" value="C:viral nucleocapsid"/>
    <property type="evidence" value="ECO:0007669"/>
    <property type="project" value="UniProtKB-KW"/>
</dbReference>